<dbReference type="Proteomes" id="UP000243096">
    <property type="component" value="Unassembled WGS sequence"/>
</dbReference>
<organism evidence="2 3">
    <name type="scientific">Mycetohabitans endofungorum</name>
    <dbReference type="NCBI Taxonomy" id="417203"/>
    <lineage>
        <taxon>Bacteria</taxon>
        <taxon>Pseudomonadati</taxon>
        <taxon>Pseudomonadota</taxon>
        <taxon>Betaproteobacteria</taxon>
        <taxon>Burkholderiales</taxon>
        <taxon>Burkholderiaceae</taxon>
        <taxon>Mycetohabitans</taxon>
    </lineage>
</organism>
<dbReference type="RefSeq" id="WP_233203211.1">
    <property type="nucleotide sequence ID" value="NZ_CP062179.1"/>
</dbReference>
<feature type="compositionally biased region" description="Low complexity" evidence="1">
    <location>
        <begin position="52"/>
        <end position="67"/>
    </location>
</feature>
<comment type="caution">
    <text evidence="2">The sequence shown here is derived from an EMBL/GenBank/DDBJ whole genome shotgun (WGS) entry which is preliminary data.</text>
</comment>
<accession>A0A2P5KAC2</accession>
<evidence type="ECO:0000313" key="3">
    <source>
        <dbReference type="Proteomes" id="UP000243096"/>
    </source>
</evidence>
<evidence type="ECO:0000256" key="1">
    <source>
        <dbReference type="SAM" id="MobiDB-lite"/>
    </source>
</evidence>
<keyword evidence="3" id="KW-1185">Reference proteome</keyword>
<sequence>MKHTLIGVFDNRNDAMRAEHALAEAGFPRPDIKIHDASCSARPLGENREQAEMAAHAEPAPAAPRNETATEHTTRDTPSPLGTELSAPIARDAETPAGANELPVHLPWEPIEQWLAAVFHHRRFPFQAARYRQASRDGSVLVSVDVYAHLQVSVARDTLLSAGARYVDSHITPSQNDDVLTGRTAHPAASRVARTDASCAEPAPPRDPDGANNTARSLTDELGLTDPLAGNSCRLPSRPAAQAGNVCATRDASRAAPASDGWHRLKASIRHGWNRIVGHR</sequence>
<reference evidence="2 3" key="1">
    <citation type="submission" date="2018-01" db="EMBL/GenBank/DDBJ databases">
        <title>Genomic Encyclopedia of Type Strains, Phase III (KMG-III): the genomes of soil and plant-associated and newly described type strains.</title>
        <authorList>
            <person name="Whitman W."/>
        </authorList>
    </citation>
    <scope>NUCLEOTIDE SEQUENCE [LARGE SCALE GENOMIC DNA]</scope>
    <source>
        <strain evidence="2 3">HKI456</strain>
    </source>
</reference>
<feature type="region of interest" description="Disordered" evidence="1">
    <location>
        <begin position="172"/>
        <end position="217"/>
    </location>
</feature>
<evidence type="ECO:0000313" key="2">
    <source>
        <dbReference type="EMBL" id="PPB83659.1"/>
    </source>
</evidence>
<gene>
    <name evidence="2" type="ORF">B0O95_10650</name>
</gene>
<feature type="region of interest" description="Disordered" evidence="1">
    <location>
        <begin position="47"/>
        <end position="85"/>
    </location>
</feature>
<protein>
    <submittedName>
        <fullName evidence="2">Uncharacterized protein</fullName>
    </submittedName>
</protein>
<name>A0A2P5KAC2_9BURK</name>
<dbReference type="EMBL" id="PRDW01000006">
    <property type="protein sequence ID" value="PPB83659.1"/>
    <property type="molecule type" value="Genomic_DNA"/>
</dbReference>
<dbReference type="AlphaFoldDB" id="A0A2P5KAC2"/>
<proteinExistence type="predicted"/>